<reference evidence="8" key="1">
    <citation type="journal article" date="2014" name="Int. J. Syst. Evol. Microbiol.">
        <title>Complete genome sequence of Corynebacterium casei LMG S-19264T (=DSM 44701T), isolated from a smear-ripened cheese.</title>
        <authorList>
            <consortium name="US DOE Joint Genome Institute (JGI-PGF)"/>
            <person name="Walter F."/>
            <person name="Albersmeier A."/>
            <person name="Kalinowski J."/>
            <person name="Ruckert C."/>
        </authorList>
    </citation>
    <scope>NUCLEOTIDE SEQUENCE</scope>
    <source>
        <strain evidence="8">CGMCC 4.7430</strain>
    </source>
</reference>
<feature type="signal peptide" evidence="5">
    <location>
        <begin position="1"/>
        <end position="24"/>
    </location>
</feature>
<reference evidence="8" key="2">
    <citation type="submission" date="2020-09" db="EMBL/GenBank/DDBJ databases">
        <authorList>
            <person name="Sun Q."/>
            <person name="Zhou Y."/>
        </authorList>
    </citation>
    <scope>NUCLEOTIDE SEQUENCE</scope>
    <source>
        <strain evidence="8">CGMCC 4.7430</strain>
    </source>
</reference>
<feature type="domain" description="AB hydrolase-1" evidence="6">
    <location>
        <begin position="84"/>
        <end position="280"/>
    </location>
</feature>
<comment type="caution">
    <text evidence="8">The sequence shown here is derived from an EMBL/GenBank/DDBJ whole genome shotgun (WGS) entry which is preliminary data.</text>
</comment>
<organism evidence="8 9">
    <name type="scientific">Nonomuraea glycinis</name>
    <dbReference type="NCBI Taxonomy" id="2047744"/>
    <lineage>
        <taxon>Bacteria</taxon>
        <taxon>Bacillati</taxon>
        <taxon>Actinomycetota</taxon>
        <taxon>Actinomycetes</taxon>
        <taxon>Streptosporangiales</taxon>
        <taxon>Streptosporangiaceae</taxon>
        <taxon>Nonomuraea</taxon>
    </lineage>
</organism>
<dbReference type="Proteomes" id="UP000660745">
    <property type="component" value="Unassembled WGS sequence"/>
</dbReference>
<dbReference type="GO" id="GO:0016787">
    <property type="term" value="F:hydrolase activity"/>
    <property type="evidence" value="ECO:0007669"/>
    <property type="project" value="UniProtKB-KW"/>
</dbReference>
<evidence type="ECO:0000256" key="2">
    <source>
        <dbReference type="ARBA" id="ARBA00022729"/>
    </source>
</evidence>
<evidence type="ECO:0000313" key="8">
    <source>
        <dbReference type="EMBL" id="GGP04176.1"/>
    </source>
</evidence>
<evidence type="ECO:0000259" key="6">
    <source>
        <dbReference type="Pfam" id="PF00561"/>
    </source>
</evidence>
<dbReference type="RefSeq" id="WP_189138041.1">
    <property type="nucleotide sequence ID" value="NZ_BMNK01000002.1"/>
</dbReference>
<keyword evidence="9" id="KW-1185">Reference proteome</keyword>
<dbReference type="Pfam" id="PF00561">
    <property type="entry name" value="Abhydrolase_1"/>
    <property type="match status" value="1"/>
</dbReference>
<protein>
    <submittedName>
        <fullName evidence="8">Peptidase</fullName>
    </submittedName>
</protein>
<evidence type="ECO:0000259" key="7">
    <source>
        <dbReference type="Pfam" id="PF08386"/>
    </source>
</evidence>
<evidence type="ECO:0000313" key="9">
    <source>
        <dbReference type="Proteomes" id="UP000660745"/>
    </source>
</evidence>
<dbReference type="PANTHER" id="PTHR43248">
    <property type="entry name" value="2-SUCCINYL-6-HYDROXY-2,4-CYCLOHEXADIENE-1-CARBOXYLATE SYNTHASE"/>
    <property type="match status" value="1"/>
</dbReference>
<dbReference type="InterPro" id="IPR013595">
    <property type="entry name" value="Pept_S33_TAP-like_C"/>
</dbReference>
<keyword evidence="2 5" id="KW-0732">Signal</keyword>
<feature type="region of interest" description="Disordered" evidence="4">
    <location>
        <begin position="485"/>
        <end position="515"/>
    </location>
</feature>
<keyword evidence="3" id="KW-0378">Hydrolase</keyword>
<gene>
    <name evidence="8" type="ORF">GCM10012278_18650</name>
</gene>
<sequence>MRKPVLITILLVLVPLLSVSPAAAATASPPAATEIAWEPCAEDSAVECGTLTVPVDWNKPRGETFELALARRKATDPAARIGSLVVNPGGPGSSGVNSVLQKKFGFTSKITSRFDIVGFDPRGVGRSHPILCSVALAEREPDLVIRDQAGFDRRLAYNEQVRQDCRARTGPLFDHVDGISVVRDLDALRAALGDEKLTFYGLSYGTLFGQQYAEHFPHRVRAIALDSNMDHSLDTTAFVNTWAWTAQDSFNEFVAWCAKNTECALHGKDVRTFWSDLLARADRGELRFPGLPDTPLTRTILIEEVFRSFYGPYWAELADALVAIDQGTATAPMMFTTPSKTRQETYNNPIQGFCQDFHLPVRDYREYARHLRTAAAIAPDMRYGAGALILMTPCLGQPTPIPNPQRPVHADGAATLLIGNARHDPSTGLPWAASLARQIGREARLLTYDGWGHGVYGRSECVTDAFDHYLVSLTLPAKGARCAAVPPDQAGTRQARPQPIEQFPVRPDRLGTFAD</sequence>
<proteinExistence type="inferred from homology"/>
<dbReference type="InterPro" id="IPR051601">
    <property type="entry name" value="Serine_prot/Carboxylest_S33"/>
</dbReference>
<dbReference type="InterPro" id="IPR000073">
    <property type="entry name" value="AB_hydrolase_1"/>
</dbReference>
<evidence type="ECO:0000256" key="3">
    <source>
        <dbReference type="ARBA" id="ARBA00022801"/>
    </source>
</evidence>
<feature type="domain" description="Peptidase S33 tripeptidyl aminopeptidase-like C-terminal" evidence="7">
    <location>
        <begin position="390"/>
        <end position="482"/>
    </location>
</feature>
<comment type="similarity">
    <text evidence="1">Belongs to the peptidase S33 family.</text>
</comment>
<dbReference type="SUPFAM" id="SSF53474">
    <property type="entry name" value="alpha/beta-Hydrolases"/>
    <property type="match status" value="1"/>
</dbReference>
<dbReference type="InterPro" id="IPR029058">
    <property type="entry name" value="AB_hydrolase_fold"/>
</dbReference>
<dbReference type="AlphaFoldDB" id="A0A918A556"/>
<accession>A0A918A556</accession>
<dbReference type="Pfam" id="PF08386">
    <property type="entry name" value="Abhydrolase_4"/>
    <property type="match status" value="1"/>
</dbReference>
<evidence type="ECO:0000256" key="1">
    <source>
        <dbReference type="ARBA" id="ARBA00010088"/>
    </source>
</evidence>
<name>A0A918A556_9ACTN</name>
<feature type="chain" id="PRO_5037356028" evidence="5">
    <location>
        <begin position="25"/>
        <end position="515"/>
    </location>
</feature>
<evidence type="ECO:0000256" key="4">
    <source>
        <dbReference type="SAM" id="MobiDB-lite"/>
    </source>
</evidence>
<dbReference type="EMBL" id="BMNK01000002">
    <property type="protein sequence ID" value="GGP04176.1"/>
    <property type="molecule type" value="Genomic_DNA"/>
</dbReference>
<dbReference type="PANTHER" id="PTHR43248:SF29">
    <property type="entry name" value="TRIPEPTIDYL AMINOPEPTIDASE"/>
    <property type="match status" value="1"/>
</dbReference>
<dbReference type="Gene3D" id="3.40.50.1820">
    <property type="entry name" value="alpha/beta hydrolase"/>
    <property type="match status" value="1"/>
</dbReference>
<evidence type="ECO:0000256" key="5">
    <source>
        <dbReference type="SAM" id="SignalP"/>
    </source>
</evidence>